<name>A0A7W7N138_9ACTN</name>
<accession>A0A7W7N138</accession>
<feature type="compositionally biased region" description="Polar residues" evidence="1">
    <location>
        <begin position="109"/>
        <end position="120"/>
    </location>
</feature>
<evidence type="ECO:0008006" key="6">
    <source>
        <dbReference type="Google" id="ProtNLM"/>
    </source>
</evidence>
<feature type="region of interest" description="Disordered" evidence="1">
    <location>
        <begin position="1"/>
        <end position="22"/>
    </location>
</feature>
<dbReference type="EMBL" id="BAAAHD010000057">
    <property type="protein sequence ID" value="GAA0583628.1"/>
    <property type="molecule type" value="Genomic_DNA"/>
</dbReference>
<comment type="caution">
    <text evidence="3">The sequence shown here is derived from an EMBL/GenBank/DDBJ whole genome shotgun (WGS) entry which is preliminary data.</text>
</comment>
<dbReference type="RefSeq" id="WP_184888060.1">
    <property type="nucleotide sequence ID" value="NZ_BAAAHD010000057.1"/>
</dbReference>
<dbReference type="EMBL" id="JACHMV010000001">
    <property type="protein sequence ID" value="MBB4777545.1"/>
    <property type="molecule type" value="Genomic_DNA"/>
</dbReference>
<dbReference type="Proteomes" id="UP000549343">
    <property type="component" value="Unassembled WGS sequence"/>
</dbReference>
<evidence type="ECO:0000256" key="1">
    <source>
        <dbReference type="SAM" id="MobiDB-lite"/>
    </source>
</evidence>
<dbReference type="Proteomes" id="UP001501427">
    <property type="component" value="Unassembled WGS sequence"/>
</dbReference>
<organism evidence="3 4">
    <name type="scientific">Actinomadura livida</name>
    <dbReference type="NCBI Taxonomy" id="79909"/>
    <lineage>
        <taxon>Bacteria</taxon>
        <taxon>Bacillati</taxon>
        <taxon>Actinomycetota</taxon>
        <taxon>Actinomycetes</taxon>
        <taxon>Streptosporangiales</taxon>
        <taxon>Thermomonosporaceae</taxon>
        <taxon>Actinomadura</taxon>
    </lineage>
</organism>
<evidence type="ECO:0000313" key="3">
    <source>
        <dbReference type="EMBL" id="MBB4777545.1"/>
    </source>
</evidence>
<reference evidence="2" key="4">
    <citation type="submission" date="2023-12" db="EMBL/GenBank/DDBJ databases">
        <authorList>
            <person name="Sun Q."/>
            <person name="Inoue M."/>
        </authorList>
    </citation>
    <scope>NUCLEOTIDE SEQUENCE</scope>
    <source>
        <strain evidence="2">JCM 10667</strain>
    </source>
</reference>
<evidence type="ECO:0000313" key="2">
    <source>
        <dbReference type="EMBL" id="GAA0583628.1"/>
    </source>
</evidence>
<evidence type="ECO:0000313" key="4">
    <source>
        <dbReference type="Proteomes" id="UP000549343"/>
    </source>
</evidence>
<gene>
    <name evidence="3" type="ORF">F4557_005963</name>
    <name evidence="2" type="ORF">GCM10009546_52490</name>
</gene>
<reference evidence="5" key="2">
    <citation type="journal article" date="2019" name="Int. J. Syst. Evol. Microbiol.">
        <title>The Global Catalogue of Microorganisms (GCM) 10K type strain sequencing project: providing services to taxonomists for standard genome sequencing and annotation.</title>
        <authorList>
            <consortium name="The Broad Institute Genomics Platform"/>
            <consortium name="The Broad Institute Genome Sequencing Center for Infectious Disease"/>
            <person name="Wu L."/>
            <person name="Ma J."/>
        </authorList>
    </citation>
    <scope>NUCLEOTIDE SEQUENCE [LARGE SCALE GENOMIC DNA]</scope>
    <source>
        <strain evidence="5">JCM 10667</strain>
    </source>
</reference>
<proteinExistence type="predicted"/>
<feature type="region of interest" description="Disordered" evidence="1">
    <location>
        <begin position="100"/>
        <end position="120"/>
    </location>
</feature>
<reference evidence="2" key="1">
    <citation type="journal article" date="2014" name="Int. J. Syst. Evol. Microbiol.">
        <title>Complete genome of a new Firmicutes species belonging to the dominant human colonic microbiota ('Ruminococcus bicirculans') reveals two chromosomes and a selective capacity to utilize plant glucans.</title>
        <authorList>
            <consortium name="NISC Comparative Sequencing Program"/>
            <person name="Wegmann U."/>
            <person name="Louis P."/>
            <person name="Goesmann A."/>
            <person name="Henrissat B."/>
            <person name="Duncan S.H."/>
            <person name="Flint H.J."/>
        </authorList>
    </citation>
    <scope>NUCLEOTIDE SEQUENCE</scope>
    <source>
        <strain evidence="2">JCM 10667</strain>
    </source>
</reference>
<reference evidence="3 4" key="3">
    <citation type="submission" date="2020-08" db="EMBL/GenBank/DDBJ databases">
        <title>Sequencing the genomes of 1000 actinobacteria strains.</title>
        <authorList>
            <person name="Klenk H.-P."/>
        </authorList>
    </citation>
    <scope>NUCLEOTIDE SEQUENCE [LARGE SCALE GENOMIC DNA]</scope>
    <source>
        <strain evidence="3 4">DSM 44772</strain>
    </source>
</reference>
<keyword evidence="5" id="KW-1185">Reference proteome</keyword>
<protein>
    <recommendedName>
        <fullName evidence="6">DUF3558 domain-containing protein</fullName>
    </recommendedName>
</protein>
<dbReference type="AlphaFoldDB" id="A0A7W7N138"/>
<evidence type="ECO:0000313" key="5">
    <source>
        <dbReference type="Proteomes" id="UP001501427"/>
    </source>
</evidence>
<sequence length="246" mass="26227">MGLQRPPEPFHRVYSAPEPPSPPRGPRLLKLLAVLAAFAVAGAGVFLVVPGRSQSGGGGSDAAAVAQMPAGAEHSPVRPREFVRSLPAPCGTVSRATVDRTVPKARPRQSGNSTLTTCTYSAEGSPSRWLRVEAHLYAPDDTATPVEDAANLYDERWEQAHDAPPVRTISLRSHQGLGDEAYRWFKADEAGPAVIGQVTARTRNAVLTVSYGEHAPGAAERRDLERACLDRATAVAREAVAALNHF</sequence>